<sequence length="142" mass="13672">MSDAYNSTTKTTTPGYGNPGAAPYAGATHTTHIRETRESTNWFAWLLGGAVVAVGIAALVYGGSGTSTQTQPGATGNNVTIEAPATAPAADAPAAPLAPEAPTAITPEATAPAADAPAADAPAVADPVAPAPEAAPAAPTGN</sequence>
<comment type="caution">
    <text evidence="3">The sequence shown here is derived from an EMBL/GenBank/DDBJ whole genome shotgun (WGS) entry which is preliminary data.</text>
</comment>
<evidence type="ECO:0000313" key="3">
    <source>
        <dbReference type="EMBL" id="NEX45383.1"/>
    </source>
</evidence>
<keyword evidence="4" id="KW-1185">Reference proteome</keyword>
<feature type="region of interest" description="Disordered" evidence="1">
    <location>
        <begin position="87"/>
        <end position="142"/>
    </location>
</feature>
<organism evidence="3 4">
    <name type="scientific">Pseudotabrizicola algicola</name>
    <dbReference type="NCBI Taxonomy" id="2709381"/>
    <lineage>
        <taxon>Bacteria</taxon>
        <taxon>Pseudomonadati</taxon>
        <taxon>Pseudomonadota</taxon>
        <taxon>Alphaproteobacteria</taxon>
        <taxon>Rhodobacterales</taxon>
        <taxon>Paracoccaceae</taxon>
        <taxon>Pseudotabrizicola</taxon>
    </lineage>
</organism>
<keyword evidence="2" id="KW-0812">Transmembrane</keyword>
<keyword evidence="2" id="KW-0472">Membrane</keyword>
<gene>
    <name evidence="3" type="ORF">G3572_04150</name>
</gene>
<feature type="transmembrane region" description="Helical" evidence="2">
    <location>
        <begin position="42"/>
        <end position="61"/>
    </location>
</feature>
<accession>A0A6B3RJR2</accession>
<feature type="compositionally biased region" description="Low complexity" evidence="1">
    <location>
        <begin position="11"/>
        <end position="23"/>
    </location>
</feature>
<keyword evidence="2" id="KW-1133">Transmembrane helix</keyword>
<evidence type="ECO:0000256" key="1">
    <source>
        <dbReference type="SAM" id="MobiDB-lite"/>
    </source>
</evidence>
<dbReference type="EMBL" id="JAAIKE010000001">
    <property type="protein sequence ID" value="NEX45383.1"/>
    <property type="molecule type" value="Genomic_DNA"/>
</dbReference>
<reference evidence="3 4" key="1">
    <citation type="submission" date="2020-02" db="EMBL/GenBank/DDBJ databases">
        <title>Rhodobacter algicola sp. nov., isolated from microalga culture.</title>
        <authorList>
            <person name="Park C.-Y."/>
        </authorList>
    </citation>
    <scope>NUCLEOTIDE SEQUENCE [LARGE SCALE GENOMIC DNA]</scope>
    <source>
        <strain evidence="3 4">ETT8</strain>
    </source>
</reference>
<proteinExistence type="predicted"/>
<evidence type="ECO:0000313" key="4">
    <source>
        <dbReference type="Proteomes" id="UP000481421"/>
    </source>
</evidence>
<feature type="region of interest" description="Disordered" evidence="1">
    <location>
        <begin position="1"/>
        <end position="23"/>
    </location>
</feature>
<dbReference type="RefSeq" id="WP_164609384.1">
    <property type="nucleotide sequence ID" value="NZ_JAAIKE010000001.1"/>
</dbReference>
<evidence type="ECO:0000256" key="2">
    <source>
        <dbReference type="SAM" id="Phobius"/>
    </source>
</evidence>
<protein>
    <submittedName>
        <fullName evidence="3">Uncharacterized protein</fullName>
    </submittedName>
</protein>
<feature type="compositionally biased region" description="Polar residues" evidence="1">
    <location>
        <begin position="1"/>
        <end position="10"/>
    </location>
</feature>
<name>A0A6B3RJR2_9RHOB</name>
<dbReference type="AlphaFoldDB" id="A0A6B3RJR2"/>
<dbReference type="Proteomes" id="UP000481421">
    <property type="component" value="Unassembled WGS sequence"/>
</dbReference>